<dbReference type="AlphaFoldDB" id="A0A838XZM6"/>
<dbReference type="Proteomes" id="UP000559404">
    <property type="component" value="Unassembled WGS sequence"/>
</dbReference>
<accession>A0A838XZM6</accession>
<dbReference type="SMART" id="SM00283">
    <property type="entry name" value="MA"/>
    <property type="match status" value="1"/>
</dbReference>
<proteinExistence type="inferred from homology"/>
<keyword evidence="3 5" id="KW-0807">Transducer</keyword>
<dbReference type="PANTHER" id="PTHR32089">
    <property type="entry name" value="METHYL-ACCEPTING CHEMOTAXIS PROTEIN MCPB"/>
    <property type="match status" value="1"/>
</dbReference>
<feature type="domain" description="T-SNARE coiled-coil homology" evidence="7">
    <location>
        <begin position="345"/>
        <end position="407"/>
    </location>
</feature>
<comment type="caution">
    <text evidence="8">The sequence shown here is derived from an EMBL/GenBank/DDBJ whole genome shotgun (WGS) entry which is preliminary data.</text>
</comment>
<reference evidence="8 9" key="1">
    <citation type="submission" date="2020-07" db="EMBL/GenBank/DDBJ databases">
        <authorList>
            <person name="Li M."/>
        </authorList>
    </citation>
    <scope>NUCLEOTIDE SEQUENCE [LARGE SCALE GENOMIC DNA]</scope>
    <source>
        <strain evidence="8 9">DSM 23284</strain>
    </source>
</reference>
<name>A0A838XZM6_9HYPH</name>
<dbReference type="InterPro" id="IPR012292">
    <property type="entry name" value="Globin/Proto"/>
</dbReference>
<protein>
    <submittedName>
        <fullName evidence="8">Globin-coupled sensor protein</fullName>
    </submittedName>
</protein>
<comment type="similarity">
    <text evidence="4">Belongs to the methyl-accepting chemotaxis (MCP) protein family.</text>
</comment>
<evidence type="ECO:0000256" key="5">
    <source>
        <dbReference type="PROSITE-ProRule" id="PRU00284"/>
    </source>
</evidence>
<dbReference type="EMBL" id="JACEON010000010">
    <property type="protein sequence ID" value="MBA4612293.1"/>
    <property type="molecule type" value="Genomic_DNA"/>
</dbReference>
<keyword evidence="2" id="KW-1003">Cell membrane</keyword>
<feature type="domain" description="Methyl-accepting transducer" evidence="6">
    <location>
        <begin position="200"/>
        <end position="429"/>
    </location>
</feature>
<dbReference type="RefSeq" id="WP_181760496.1">
    <property type="nucleotide sequence ID" value="NZ_BMCR01000009.1"/>
</dbReference>
<dbReference type="PANTHER" id="PTHR32089:SF112">
    <property type="entry name" value="LYSOZYME-LIKE PROTEIN-RELATED"/>
    <property type="match status" value="1"/>
</dbReference>
<dbReference type="InterPro" id="IPR004089">
    <property type="entry name" value="MCPsignal_dom"/>
</dbReference>
<dbReference type="SUPFAM" id="SSF46458">
    <property type="entry name" value="Globin-like"/>
    <property type="match status" value="1"/>
</dbReference>
<dbReference type="InterPro" id="IPR009050">
    <property type="entry name" value="Globin-like_sf"/>
</dbReference>
<dbReference type="PRINTS" id="PR00260">
    <property type="entry name" value="CHEMTRNSDUCR"/>
</dbReference>
<dbReference type="GO" id="GO:0020037">
    <property type="term" value="F:heme binding"/>
    <property type="evidence" value="ECO:0007669"/>
    <property type="project" value="InterPro"/>
</dbReference>
<dbReference type="GO" id="GO:0005886">
    <property type="term" value="C:plasma membrane"/>
    <property type="evidence" value="ECO:0007669"/>
    <property type="project" value="UniProtKB-SubCell"/>
</dbReference>
<dbReference type="GO" id="GO:0006935">
    <property type="term" value="P:chemotaxis"/>
    <property type="evidence" value="ECO:0007669"/>
    <property type="project" value="InterPro"/>
</dbReference>
<dbReference type="GO" id="GO:0019825">
    <property type="term" value="F:oxygen binding"/>
    <property type="evidence" value="ECO:0007669"/>
    <property type="project" value="InterPro"/>
</dbReference>
<evidence type="ECO:0000313" key="9">
    <source>
        <dbReference type="Proteomes" id="UP000559404"/>
    </source>
</evidence>
<comment type="subcellular location">
    <subcellularLocation>
        <location evidence="1">Cell inner membrane</location>
        <topology evidence="1">Multi-pass membrane protein</topology>
    </subcellularLocation>
</comment>
<reference evidence="8 9" key="2">
    <citation type="submission" date="2020-08" db="EMBL/GenBank/DDBJ databases">
        <title>Stappia taiwanensis sp. nov., isolated from a coastal thermal spring.</title>
        <authorList>
            <person name="Kampfer P."/>
        </authorList>
    </citation>
    <scope>NUCLEOTIDE SEQUENCE [LARGE SCALE GENOMIC DNA]</scope>
    <source>
        <strain evidence="8 9">DSM 23284</strain>
    </source>
</reference>
<evidence type="ECO:0000256" key="3">
    <source>
        <dbReference type="ARBA" id="ARBA00023224"/>
    </source>
</evidence>
<dbReference type="InterPro" id="IPR039379">
    <property type="entry name" value="Protoglobin_sensor_dom"/>
</dbReference>
<gene>
    <name evidence="8" type="ORF">H1W37_11555</name>
</gene>
<dbReference type="Gene3D" id="1.10.490.10">
    <property type="entry name" value="Globins"/>
    <property type="match status" value="1"/>
</dbReference>
<evidence type="ECO:0000313" key="8">
    <source>
        <dbReference type="EMBL" id="MBA4612293.1"/>
    </source>
</evidence>
<dbReference type="Pfam" id="PF11563">
    <property type="entry name" value="Protoglobin"/>
    <property type="match status" value="1"/>
</dbReference>
<dbReference type="SUPFAM" id="SSF58104">
    <property type="entry name" value="Methyl-accepting chemotaxis protein (MCP) signaling domain"/>
    <property type="match status" value="1"/>
</dbReference>
<dbReference type="CDD" id="cd01068">
    <property type="entry name" value="globin_sensor"/>
    <property type="match status" value="1"/>
</dbReference>
<dbReference type="Gene3D" id="1.10.287.950">
    <property type="entry name" value="Methyl-accepting chemotaxis protein"/>
    <property type="match status" value="1"/>
</dbReference>
<dbReference type="InterPro" id="IPR000727">
    <property type="entry name" value="T_SNARE_dom"/>
</dbReference>
<dbReference type="InterPro" id="IPR004090">
    <property type="entry name" value="Chemotax_Me-accpt_rcpt"/>
</dbReference>
<dbReference type="PROSITE" id="PS50192">
    <property type="entry name" value="T_SNARE"/>
    <property type="match status" value="1"/>
</dbReference>
<evidence type="ECO:0000259" key="6">
    <source>
        <dbReference type="PROSITE" id="PS50111"/>
    </source>
</evidence>
<keyword evidence="2" id="KW-0472">Membrane</keyword>
<dbReference type="InterPro" id="IPR044398">
    <property type="entry name" value="Globin-sensor_dom"/>
</dbReference>
<dbReference type="Pfam" id="PF00015">
    <property type="entry name" value="MCPsignal"/>
    <property type="match status" value="1"/>
</dbReference>
<dbReference type="GO" id="GO:0004888">
    <property type="term" value="F:transmembrane signaling receptor activity"/>
    <property type="evidence" value="ECO:0007669"/>
    <property type="project" value="InterPro"/>
</dbReference>
<keyword evidence="2" id="KW-0997">Cell inner membrane</keyword>
<dbReference type="GO" id="GO:0007165">
    <property type="term" value="P:signal transduction"/>
    <property type="evidence" value="ECO:0007669"/>
    <property type="project" value="UniProtKB-KW"/>
</dbReference>
<sequence>MTADDTIASRRAFFGLSEDAAFQLKSIKPLIMQALPGILDSFYDHVSAFPETDAFFRNRAHMDHAKAMQIRHWDLITDGRFDADYVTSVTRVGETHNRLGLEPRWYIGGYNYLVAGLQAAILQRFSGGGVWRRSSEKAAALNRAILAAALLDMDLAISVYIDAGRRDRRETLDGLAEQFEGAVGTIVAACVASVEQLGAASGDLGEVSSNTLGRVGEVSSAAAEAAGNVQAVASAAEELSASIHEIARQVSDATRISGRAVSDAARSNDKIRSLTVASQKIGDIVRLISDIAEQTNLLALNATIEAARAGDAGRGFAVVAAEVKGLAEQTARATAEISTQISDIQQATSDSAEAIEGVSATIQNMSEISATIAAAVEQQGAATGEISRNIVEAAAGTGRVSDSVAGISRAAEQTSDVSGRVRGEAGALGDQVARLRQRMGELIETVRAA</sequence>
<dbReference type="PROSITE" id="PS50111">
    <property type="entry name" value="CHEMOTAXIS_TRANSDUC_2"/>
    <property type="match status" value="1"/>
</dbReference>
<evidence type="ECO:0000259" key="7">
    <source>
        <dbReference type="PROSITE" id="PS50192"/>
    </source>
</evidence>
<keyword evidence="9" id="KW-1185">Reference proteome</keyword>
<organism evidence="8 9">
    <name type="scientific">Stappia taiwanensis</name>
    <dbReference type="NCBI Taxonomy" id="992267"/>
    <lineage>
        <taxon>Bacteria</taxon>
        <taxon>Pseudomonadati</taxon>
        <taxon>Pseudomonadota</taxon>
        <taxon>Alphaproteobacteria</taxon>
        <taxon>Hyphomicrobiales</taxon>
        <taxon>Stappiaceae</taxon>
        <taxon>Stappia</taxon>
    </lineage>
</organism>
<evidence type="ECO:0000256" key="1">
    <source>
        <dbReference type="ARBA" id="ARBA00004429"/>
    </source>
</evidence>
<evidence type="ECO:0000256" key="4">
    <source>
        <dbReference type="ARBA" id="ARBA00029447"/>
    </source>
</evidence>
<evidence type="ECO:0000256" key="2">
    <source>
        <dbReference type="ARBA" id="ARBA00022519"/>
    </source>
</evidence>